<proteinExistence type="predicted"/>
<name>A0A0S3STE8_PHAAN</name>
<dbReference type="EMBL" id="AP015041">
    <property type="protein sequence ID" value="BAT96069.1"/>
    <property type="molecule type" value="Genomic_DNA"/>
</dbReference>
<gene>
    <name evidence="2" type="primary">Vigan.08G294300</name>
    <name evidence="2" type="ORF">VIGAN_08294300</name>
</gene>
<dbReference type="AlphaFoldDB" id="A0A0S3STE8"/>
<organism evidence="2 3">
    <name type="scientific">Vigna angularis var. angularis</name>
    <dbReference type="NCBI Taxonomy" id="157739"/>
    <lineage>
        <taxon>Eukaryota</taxon>
        <taxon>Viridiplantae</taxon>
        <taxon>Streptophyta</taxon>
        <taxon>Embryophyta</taxon>
        <taxon>Tracheophyta</taxon>
        <taxon>Spermatophyta</taxon>
        <taxon>Magnoliopsida</taxon>
        <taxon>eudicotyledons</taxon>
        <taxon>Gunneridae</taxon>
        <taxon>Pentapetalae</taxon>
        <taxon>rosids</taxon>
        <taxon>fabids</taxon>
        <taxon>Fabales</taxon>
        <taxon>Fabaceae</taxon>
        <taxon>Papilionoideae</taxon>
        <taxon>50 kb inversion clade</taxon>
        <taxon>NPAAA clade</taxon>
        <taxon>indigoferoid/millettioid clade</taxon>
        <taxon>Phaseoleae</taxon>
        <taxon>Vigna</taxon>
    </lineage>
</organism>
<protein>
    <submittedName>
        <fullName evidence="2">Uncharacterized protein</fullName>
    </submittedName>
</protein>
<evidence type="ECO:0000313" key="2">
    <source>
        <dbReference type="EMBL" id="BAT96069.1"/>
    </source>
</evidence>
<keyword evidence="1" id="KW-0812">Transmembrane</keyword>
<evidence type="ECO:0000313" key="3">
    <source>
        <dbReference type="Proteomes" id="UP000291084"/>
    </source>
</evidence>
<accession>A0A0S3STE8</accession>
<sequence>MRAHCYLKGPHVKGLHFVANLSLILLVLLILIEAVTGVGWTDVGWTDEGWTDVGCRGTEGDEEGRGWVGGILNSSCEVSGNTLMTRALKFVNSALKSVISWSRCSSACVRRRTTSSTVVVEKEGWFFRVPPLDVV</sequence>
<keyword evidence="1" id="KW-0472">Membrane</keyword>
<feature type="transmembrane region" description="Helical" evidence="1">
    <location>
        <begin position="12"/>
        <end position="32"/>
    </location>
</feature>
<reference evidence="2 3" key="1">
    <citation type="journal article" date="2015" name="Sci. Rep.">
        <title>The power of single molecule real-time sequencing technology in the de novo assembly of a eukaryotic genome.</title>
        <authorList>
            <person name="Sakai H."/>
            <person name="Naito K."/>
            <person name="Ogiso-Tanaka E."/>
            <person name="Takahashi Y."/>
            <person name="Iseki K."/>
            <person name="Muto C."/>
            <person name="Satou K."/>
            <person name="Teruya K."/>
            <person name="Shiroma A."/>
            <person name="Shimoji M."/>
            <person name="Hirano T."/>
            <person name="Itoh T."/>
            <person name="Kaga A."/>
            <person name="Tomooka N."/>
        </authorList>
    </citation>
    <scope>NUCLEOTIDE SEQUENCE [LARGE SCALE GENOMIC DNA]</scope>
    <source>
        <strain evidence="3">cv. Shumari</strain>
    </source>
</reference>
<evidence type="ECO:0000256" key="1">
    <source>
        <dbReference type="SAM" id="Phobius"/>
    </source>
</evidence>
<keyword evidence="3" id="KW-1185">Reference proteome</keyword>
<keyword evidence="1" id="KW-1133">Transmembrane helix</keyword>
<dbReference type="Proteomes" id="UP000291084">
    <property type="component" value="Chromosome 8"/>
</dbReference>